<evidence type="ECO:0000256" key="3">
    <source>
        <dbReference type="ARBA" id="ARBA00022737"/>
    </source>
</evidence>
<dbReference type="SMART" id="SM00408">
    <property type="entry name" value="IGc2"/>
    <property type="match status" value="2"/>
</dbReference>
<feature type="domain" description="Ig-like" evidence="8">
    <location>
        <begin position="1"/>
        <end position="88"/>
    </location>
</feature>
<evidence type="ECO:0000313" key="10">
    <source>
        <dbReference type="Proteomes" id="UP000728032"/>
    </source>
</evidence>
<accession>A0A7R9LEA9</accession>
<proteinExistence type="predicted"/>
<organism evidence="9">
    <name type="scientific">Oppiella nova</name>
    <dbReference type="NCBI Taxonomy" id="334625"/>
    <lineage>
        <taxon>Eukaryota</taxon>
        <taxon>Metazoa</taxon>
        <taxon>Ecdysozoa</taxon>
        <taxon>Arthropoda</taxon>
        <taxon>Chelicerata</taxon>
        <taxon>Arachnida</taxon>
        <taxon>Acari</taxon>
        <taxon>Acariformes</taxon>
        <taxon>Sarcoptiformes</taxon>
        <taxon>Oribatida</taxon>
        <taxon>Brachypylina</taxon>
        <taxon>Oppioidea</taxon>
        <taxon>Oppiidae</taxon>
        <taxon>Oppiella</taxon>
    </lineage>
</organism>
<dbReference type="GO" id="GO:0007411">
    <property type="term" value="P:axon guidance"/>
    <property type="evidence" value="ECO:0007669"/>
    <property type="project" value="TreeGrafter"/>
</dbReference>
<dbReference type="Gene3D" id="2.60.40.10">
    <property type="entry name" value="Immunoglobulins"/>
    <property type="match status" value="2"/>
</dbReference>
<dbReference type="Pfam" id="PF13927">
    <property type="entry name" value="Ig_3"/>
    <property type="match status" value="1"/>
</dbReference>
<dbReference type="InterPro" id="IPR013783">
    <property type="entry name" value="Ig-like_fold"/>
</dbReference>
<evidence type="ECO:0000256" key="1">
    <source>
        <dbReference type="ARBA" id="ARBA00004236"/>
    </source>
</evidence>
<gene>
    <name evidence="9" type="ORF">ONB1V03_LOCUS2256</name>
</gene>
<dbReference type="InterPro" id="IPR007110">
    <property type="entry name" value="Ig-like_dom"/>
</dbReference>
<keyword evidence="5" id="KW-1015">Disulfide bond</keyword>
<dbReference type="InterPro" id="IPR013098">
    <property type="entry name" value="Ig_I-set"/>
</dbReference>
<dbReference type="AlphaFoldDB" id="A0A7R9LEA9"/>
<dbReference type="GO" id="GO:0005886">
    <property type="term" value="C:plasma membrane"/>
    <property type="evidence" value="ECO:0007669"/>
    <property type="project" value="UniProtKB-SubCell"/>
</dbReference>
<dbReference type="Pfam" id="PF07679">
    <property type="entry name" value="I-set"/>
    <property type="match status" value="1"/>
</dbReference>
<sequence>MQYTSPPSVPALKDQKLELHCIYGGTPLPDITWSKRGSKIEGSHFTYNNYGKTLVINKVDFSDEGVYECTASNGIGSQRTHAMEVKVNAAPFWIEYPNDTNAAEGETVSFKCIASGIPEPKLQWFVNGVPIEKAPTNNRRKVEGSVLTVTDLIETVDTSVFQCNASNVHGYAFRDFYLNVLKLPP</sequence>
<evidence type="ECO:0000256" key="5">
    <source>
        <dbReference type="ARBA" id="ARBA00023157"/>
    </source>
</evidence>
<evidence type="ECO:0000259" key="8">
    <source>
        <dbReference type="PROSITE" id="PS50835"/>
    </source>
</evidence>
<keyword evidence="7" id="KW-0393">Immunoglobulin domain</keyword>
<keyword evidence="3" id="KW-0677">Repeat</keyword>
<dbReference type="GO" id="GO:0098609">
    <property type="term" value="P:cell-cell adhesion"/>
    <property type="evidence" value="ECO:0007669"/>
    <property type="project" value="TreeGrafter"/>
</dbReference>
<reference evidence="9" key="1">
    <citation type="submission" date="2020-11" db="EMBL/GenBank/DDBJ databases">
        <authorList>
            <person name="Tran Van P."/>
        </authorList>
    </citation>
    <scope>NUCLEOTIDE SEQUENCE</scope>
</reference>
<dbReference type="InterPro" id="IPR036179">
    <property type="entry name" value="Ig-like_dom_sf"/>
</dbReference>
<keyword evidence="6" id="KW-0325">Glycoprotein</keyword>
<dbReference type="FunFam" id="2.60.40.10:FF:000005">
    <property type="entry name" value="Neuronal cell adhesion molecule"/>
    <property type="match status" value="1"/>
</dbReference>
<dbReference type="EMBL" id="CAJPVJ010000496">
    <property type="protein sequence ID" value="CAG2162664.1"/>
    <property type="molecule type" value="Genomic_DNA"/>
</dbReference>
<dbReference type="SUPFAM" id="SSF48726">
    <property type="entry name" value="Immunoglobulin"/>
    <property type="match status" value="2"/>
</dbReference>
<evidence type="ECO:0000256" key="6">
    <source>
        <dbReference type="ARBA" id="ARBA00023180"/>
    </source>
</evidence>
<dbReference type="PANTHER" id="PTHR44170:SF6">
    <property type="entry name" value="CONTACTIN"/>
    <property type="match status" value="1"/>
</dbReference>
<dbReference type="OrthoDB" id="6244967at2759"/>
<evidence type="ECO:0000256" key="7">
    <source>
        <dbReference type="ARBA" id="ARBA00023319"/>
    </source>
</evidence>
<dbReference type="SMART" id="SM00409">
    <property type="entry name" value="IG"/>
    <property type="match status" value="2"/>
</dbReference>
<evidence type="ECO:0000256" key="2">
    <source>
        <dbReference type="ARBA" id="ARBA00022475"/>
    </source>
</evidence>
<feature type="domain" description="Ig-like" evidence="8">
    <location>
        <begin position="91"/>
        <end position="179"/>
    </location>
</feature>
<feature type="non-terminal residue" evidence="9">
    <location>
        <position position="185"/>
    </location>
</feature>
<keyword evidence="10" id="KW-1185">Reference proteome</keyword>
<dbReference type="InterPro" id="IPR003599">
    <property type="entry name" value="Ig_sub"/>
</dbReference>
<name>A0A7R9LEA9_9ACAR</name>
<dbReference type="PANTHER" id="PTHR44170">
    <property type="entry name" value="PROTEIN SIDEKICK"/>
    <property type="match status" value="1"/>
</dbReference>
<keyword evidence="2" id="KW-1003">Cell membrane</keyword>
<dbReference type="EMBL" id="OC915321">
    <property type="protein sequence ID" value="CAD7639865.1"/>
    <property type="molecule type" value="Genomic_DNA"/>
</dbReference>
<dbReference type="InterPro" id="IPR003598">
    <property type="entry name" value="Ig_sub2"/>
</dbReference>
<dbReference type="Proteomes" id="UP000728032">
    <property type="component" value="Unassembled WGS sequence"/>
</dbReference>
<dbReference type="GO" id="GO:0030424">
    <property type="term" value="C:axon"/>
    <property type="evidence" value="ECO:0007669"/>
    <property type="project" value="TreeGrafter"/>
</dbReference>
<comment type="subcellular location">
    <subcellularLocation>
        <location evidence="1">Cell membrane</location>
    </subcellularLocation>
</comment>
<evidence type="ECO:0000256" key="4">
    <source>
        <dbReference type="ARBA" id="ARBA00023136"/>
    </source>
</evidence>
<dbReference type="FunFam" id="2.60.40.10:FF:000078">
    <property type="entry name" value="Neuronal cell adhesion molecule"/>
    <property type="match status" value="1"/>
</dbReference>
<protein>
    <recommendedName>
        <fullName evidence="8">Ig-like domain-containing protein</fullName>
    </recommendedName>
</protein>
<keyword evidence="4" id="KW-0472">Membrane</keyword>
<evidence type="ECO:0000313" key="9">
    <source>
        <dbReference type="EMBL" id="CAD7639865.1"/>
    </source>
</evidence>
<dbReference type="PROSITE" id="PS50835">
    <property type="entry name" value="IG_LIKE"/>
    <property type="match status" value="2"/>
</dbReference>